<keyword evidence="3" id="KW-1185">Reference proteome</keyword>
<feature type="compositionally biased region" description="Basic and acidic residues" evidence="1">
    <location>
        <begin position="37"/>
        <end position="55"/>
    </location>
</feature>
<sequence length="109" mass="12369">MAIKNSLCLRATPIDSKSYTPAEFLLGRPILHNLPKRSKETEKAKRSSKDSEKGSSNRSILLSQRHQTSFKASPVATYQHSRTTNPQMETSCYKRKYPKSSVILHHNNP</sequence>
<feature type="region of interest" description="Disordered" evidence="1">
    <location>
        <begin position="30"/>
        <end position="109"/>
    </location>
</feature>
<evidence type="ECO:0000313" key="3">
    <source>
        <dbReference type="Proteomes" id="UP001249851"/>
    </source>
</evidence>
<proteinExistence type="predicted"/>
<comment type="caution">
    <text evidence="2">The sequence shown here is derived from an EMBL/GenBank/DDBJ whole genome shotgun (WGS) entry which is preliminary data.</text>
</comment>
<evidence type="ECO:0000313" key="2">
    <source>
        <dbReference type="EMBL" id="KAK2558931.1"/>
    </source>
</evidence>
<protein>
    <submittedName>
        <fullName evidence="2">Uncharacterized protein</fullName>
    </submittedName>
</protein>
<gene>
    <name evidence="2" type="ORF">P5673_018551</name>
</gene>
<reference evidence="2" key="1">
    <citation type="journal article" date="2023" name="G3 (Bethesda)">
        <title>Whole genome assembly and annotation of the endangered Caribbean coral Acropora cervicornis.</title>
        <authorList>
            <person name="Selwyn J.D."/>
            <person name="Vollmer S.V."/>
        </authorList>
    </citation>
    <scope>NUCLEOTIDE SEQUENCE</scope>
    <source>
        <strain evidence="2">K2</strain>
    </source>
</reference>
<dbReference type="AlphaFoldDB" id="A0AAD9V2N1"/>
<feature type="compositionally biased region" description="Polar residues" evidence="1">
    <location>
        <begin position="56"/>
        <end position="90"/>
    </location>
</feature>
<dbReference type="EMBL" id="JARQWQ010000042">
    <property type="protein sequence ID" value="KAK2558931.1"/>
    <property type="molecule type" value="Genomic_DNA"/>
</dbReference>
<organism evidence="2 3">
    <name type="scientific">Acropora cervicornis</name>
    <name type="common">Staghorn coral</name>
    <dbReference type="NCBI Taxonomy" id="6130"/>
    <lineage>
        <taxon>Eukaryota</taxon>
        <taxon>Metazoa</taxon>
        <taxon>Cnidaria</taxon>
        <taxon>Anthozoa</taxon>
        <taxon>Hexacorallia</taxon>
        <taxon>Scleractinia</taxon>
        <taxon>Astrocoeniina</taxon>
        <taxon>Acroporidae</taxon>
        <taxon>Acropora</taxon>
    </lineage>
</organism>
<dbReference type="Proteomes" id="UP001249851">
    <property type="component" value="Unassembled WGS sequence"/>
</dbReference>
<evidence type="ECO:0000256" key="1">
    <source>
        <dbReference type="SAM" id="MobiDB-lite"/>
    </source>
</evidence>
<accession>A0AAD9V2N1</accession>
<name>A0AAD9V2N1_ACRCE</name>
<reference evidence="2" key="2">
    <citation type="journal article" date="2023" name="Science">
        <title>Genomic signatures of disease resistance in endangered staghorn corals.</title>
        <authorList>
            <person name="Vollmer S.V."/>
            <person name="Selwyn J.D."/>
            <person name="Despard B.A."/>
            <person name="Roesel C.L."/>
        </authorList>
    </citation>
    <scope>NUCLEOTIDE SEQUENCE</scope>
    <source>
        <strain evidence="2">K2</strain>
    </source>
</reference>